<reference evidence="9 10" key="1">
    <citation type="submission" date="2023-10" db="EMBL/GenBank/DDBJ databases">
        <title>Genome-Wide Identification Analysis in wild type Solanum Pinnatisectum Reveals Some Genes Defensing Phytophthora Infestans.</title>
        <authorList>
            <person name="Sun C."/>
        </authorList>
    </citation>
    <scope>NUCLEOTIDE SEQUENCE [LARGE SCALE GENOMIC DNA]</scope>
    <source>
        <strain evidence="9">LQN</strain>
        <tissue evidence="9">Leaf</tissue>
    </source>
</reference>
<comment type="catalytic activity">
    <reaction evidence="5">
        <text>alpha-D-glucose = beta-D-glucose</text>
        <dbReference type="Rhea" id="RHEA:10264"/>
        <dbReference type="ChEBI" id="CHEBI:15903"/>
        <dbReference type="ChEBI" id="CHEBI:17925"/>
        <dbReference type="EC" id="5.1.3.3"/>
    </reaction>
</comment>
<feature type="binding site" evidence="8">
    <location>
        <begin position="233"/>
        <end position="235"/>
    </location>
    <ligand>
        <name>beta-D-galactose</name>
        <dbReference type="ChEBI" id="CHEBI:27667"/>
    </ligand>
</feature>
<dbReference type="EMBL" id="JAWPEI010000002">
    <property type="protein sequence ID" value="KAK4735300.1"/>
    <property type="molecule type" value="Genomic_DNA"/>
</dbReference>
<evidence type="ECO:0000256" key="3">
    <source>
        <dbReference type="ARBA" id="ARBA00023235"/>
    </source>
</evidence>
<evidence type="ECO:0000313" key="9">
    <source>
        <dbReference type="EMBL" id="KAK4735300.1"/>
    </source>
</evidence>
<feature type="binding site" evidence="7">
    <location>
        <position position="299"/>
    </location>
    <ligand>
        <name>beta-D-galactose</name>
        <dbReference type="ChEBI" id="CHEBI:27667"/>
    </ligand>
</feature>
<feature type="active site" description="Proton acceptor" evidence="6">
    <location>
        <position position="364"/>
    </location>
</feature>
<dbReference type="InterPro" id="IPR015443">
    <property type="entry name" value="Aldose_1-epimerase"/>
</dbReference>
<dbReference type="InterPro" id="IPR014718">
    <property type="entry name" value="GH-type_carb-bd"/>
</dbReference>
<dbReference type="GO" id="GO:0033499">
    <property type="term" value="P:galactose catabolic process via UDP-galactose, Leloir pathway"/>
    <property type="evidence" value="ECO:0007669"/>
    <property type="project" value="TreeGrafter"/>
</dbReference>
<dbReference type="AlphaFoldDB" id="A0AAV9ME25"/>
<dbReference type="GO" id="GO:0030246">
    <property type="term" value="F:carbohydrate binding"/>
    <property type="evidence" value="ECO:0007669"/>
    <property type="project" value="InterPro"/>
</dbReference>
<dbReference type="InterPro" id="IPR011013">
    <property type="entry name" value="Gal_mutarotase_sf_dom"/>
</dbReference>
<dbReference type="GO" id="GO:0004034">
    <property type="term" value="F:aldose 1-epimerase activity"/>
    <property type="evidence" value="ECO:0007669"/>
    <property type="project" value="UniProtKB-EC"/>
</dbReference>
<sequence>MFFFHYLLFCHFKFLTNSKISHIYIYIKNTHVKVKSSTIYPLSIMAKNSFFYFFAFFTLFLCKNSCRAAEEIKVYELKKGDFSVKITNYGATVLSVILPDKNGKLDDVVLGYDSIDDYKNDTTYFGGLIGRVANRIGGAKFELNGVEYKLPANDHGNTLHGGSKGFSSVIWTVEDFEEDSHLTLTYNSFDGEQGFPGNLSVEATYMFIETNKLALIMQAKPHNKATPVNLASHSYWNLGGHNSGDILSQTIQIFGSKITPVNDKLIPNGEITPVKGTGFDFLQPQTIGSKLSEIPGGYDINYVLDNTEGRHLQRVAIVQESKSGRKMELWTNKPGVQFYTSNMLDNVKGKGGFVYSKYAALCLETQGFPDSVNHPNFPSQIVNPGETYKHIMVYRFTAS</sequence>
<evidence type="ECO:0000256" key="8">
    <source>
        <dbReference type="PIRSR" id="PIRSR005096-3"/>
    </source>
</evidence>
<dbReference type="GO" id="GO:0006006">
    <property type="term" value="P:glucose metabolic process"/>
    <property type="evidence" value="ECO:0007669"/>
    <property type="project" value="TreeGrafter"/>
</dbReference>
<evidence type="ECO:0000256" key="7">
    <source>
        <dbReference type="PIRSR" id="PIRSR005096-2"/>
    </source>
</evidence>
<dbReference type="Proteomes" id="UP001311915">
    <property type="component" value="Unassembled WGS sequence"/>
</dbReference>
<keyword evidence="10" id="KW-1185">Reference proteome</keyword>
<comment type="pathway">
    <text evidence="1 5">Carbohydrate metabolism; hexose metabolism.</text>
</comment>
<keyword evidence="4 5" id="KW-0119">Carbohydrate metabolism</keyword>
<keyword evidence="3 5" id="KW-0413">Isomerase</keyword>
<comment type="caution">
    <text evidence="9">The sequence shown here is derived from an EMBL/GenBank/DDBJ whole genome shotgun (WGS) entry which is preliminary data.</text>
</comment>
<dbReference type="FunFam" id="2.70.98.10:FF:000008">
    <property type="entry name" value="Aldose 1-epimerase"/>
    <property type="match status" value="1"/>
</dbReference>
<dbReference type="EC" id="5.1.3.3" evidence="5"/>
<feature type="active site" description="Proton donor" evidence="6">
    <location>
        <position position="233"/>
    </location>
</feature>
<evidence type="ECO:0000256" key="5">
    <source>
        <dbReference type="PIRNR" id="PIRNR005096"/>
    </source>
</evidence>
<evidence type="ECO:0000313" key="10">
    <source>
        <dbReference type="Proteomes" id="UP001311915"/>
    </source>
</evidence>
<gene>
    <name evidence="9" type="ORF">R3W88_009561</name>
</gene>
<dbReference type="SUPFAM" id="SSF74650">
    <property type="entry name" value="Galactose mutarotase-like"/>
    <property type="match status" value="1"/>
</dbReference>
<organism evidence="9 10">
    <name type="scientific">Solanum pinnatisectum</name>
    <name type="common">tansyleaf nightshade</name>
    <dbReference type="NCBI Taxonomy" id="50273"/>
    <lineage>
        <taxon>Eukaryota</taxon>
        <taxon>Viridiplantae</taxon>
        <taxon>Streptophyta</taxon>
        <taxon>Embryophyta</taxon>
        <taxon>Tracheophyta</taxon>
        <taxon>Spermatophyta</taxon>
        <taxon>Magnoliopsida</taxon>
        <taxon>eudicotyledons</taxon>
        <taxon>Gunneridae</taxon>
        <taxon>Pentapetalae</taxon>
        <taxon>asterids</taxon>
        <taxon>lamiids</taxon>
        <taxon>Solanales</taxon>
        <taxon>Solanaceae</taxon>
        <taxon>Solanoideae</taxon>
        <taxon>Solaneae</taxon>
        <taxon>Solanum</taxon>
    </lineage>
</organism>
<evidence type="ECO:0000256" key="2">
    <source>
        <dbReference type="ARBA" id="ARBA00006206"/>
    </source>
</evidence>
<dbReference type="InterPro" id="IPR047215">
    <property type="entry name" value="Galactose_mutarotase-like"/>
</dbReference>
<dbReference type="CDD" id="cd09019">
    <property type="entry name" value="galactose_mutarotase_like"/>
    <property type="match status" value="1"/>
</dbReference>
<name>A0AAV9ME25_9SOLN</name>
<protein>
    <recommendedName>
        <fullName evidence="5">Aldose 1-epimerase</fullName>
        <ecNumber evidence="5">5.1.3.3</ecNumber>
    </recommendedName>
</protein>
<feature type="binding site" evidence="8">
    <location>
        <begin position="134"/>
        <end position="135"/>
    </location>
    <ligand>
        <name>beta-D-galactose</name>
        <dbReference type="ChEBI" id="CHEBI:27667"/>
    </ligand>
</feature>
<dbReference type="NCBIfam" id="NF008277">
    <property type="entry name" value="PRK11055.1"/>
    <property type="match status" value="1"/>
</dbReference>
<evidence type="ECO:0000256" key="4">
    <source>
        <dbReference type="ARBA" id="ARBA00023277"/>
    </source>
</evidence>
<proteinExistence type="inferred from homology"/>
<dbReference type="PIRSF" id="PIRSF005096">
    <property type="entry name" value="GALM"/>
    <property type="match status" value="1"/>
</dbReference>
<dbReference type="Gene3D" id="2.70.98.10">
    <property type="match status" value="1"/>
</dbReference>
<dbReference type="PANTHER" id="PTHR10091:SF3">
    <property type="entry name" value="ALDOSE 1-EPIMERASE"/>
    <property type="match status" value="1"/>
</dbReference>
<evidence type="ECO:0000256" key="1">
    <source>
        <dbReference type="ARBA" id="ARBA00005028"/>
    </source>
</evidence>
<accession>A0AAV9ME25</accession>
<dbReference type="Pfam" id="PF01263">
    <property type="entry name" value="Aldose_epim"/>
    <property type="match status" value="1"/>
</dbReference>
<comment type="similarity">
    <text evidence="2 5">Belongs to the aldose epimerase family.</text>
</comment>
<dbReference type="PANTHER" id="PTHR10091">
    <property type="entry name" value="ALDOSE-1-EPIMERASE"/>
    <property type="match status" value="1"/>
</dbReference>
<evidence type="ECO:0000256" key="6">
    <source>
        <dbReference type="PIRSR" id="PIRSR005096-1"/>
    </source>
</evidence>
<dbReference type="InterPro" id="IPR008183">
    <property type="entry name" value="Aldose_1/G6P_1-epimerase"/>
</dbReference>